<organism evidence="2 3">
    <name type="scientific">Moniliophthora roreri</name>
    <name type="common">Frosty pod rot fungus</name>
    <name type="synonym">Monilia roreri</name>
    <dbReference type="NCBI Taxonomy" id="221103"/>
    <lineage>
        <taxon>Eukaryota</taxon>
        <taxon>Fungi</taxon>
        <taxon>Dikarya</taxon>
        <taxon>Basidiomycota</taxon>
        <taxon>Agaricomycotina</taxon>
        <taxon>Agaricomycetes</taxon>
        <taxon>Agaricomycetidae</taxon>
        <taxon>Agaricales</taxon>
        <taxon>Marasmiineae</taxon>
        <taxon>Marasmiaceae</taxon>
        <taxon>Moniliophthora</taxon>
    </lineage>
</organism>
<gene>
    <name evidence="2" type="ORF">WG66_18910</name>
</gene>
<proteinExistence type="predicted"/>
<evidence type="ECO:0000256" key="1">
    <source>
        <dbReference type="SAM" id="Coils"/>
    </source>
</evidence>
<comment type="caution">
    <text evidence="2">The sequence shown here is derived from an EMBL/GenBank/DDBJ whole genome shotgun (WGS) entry which is preliminary data.</text>
</comment>
<reference evidence="2 3" key="1">
    <citation type="submission" date="2015-12" db="EMBL/GenBank/DDBJ databases">
        <title>Draft genome sequence of Moniliophthora roreri, the causal agent of frosty pod rot of cacao.</title>
        <authorList>
            <person name="Aime M.C."/>
            <person name="Diaz-Valderrama J.R."/>
            <person name="Kijpornyongpan T."/>
            <person name="Phillips-Mora W."/>
        </authorList>
    </citation>
    <scope>NUCLEOTIDE SEQUENCE [LARGE SCALE GENOMIC DNA]</scope>
    <source>
        <strain evidence="2 3">MCA 2952</strain>
    </source>
</reference>
<dbReference type="AlphaFoldDB" id="A0A0W0EWR6"/>
<dbReference type="Proteomes" id="UP000054988">
    <property type="component" value="Unassembled WGS sequence"/>
</dbReference>
<dbReference type="eggNOG" id="ENOG502R6AV">
    <property type="taxonomic scope" value="Eukaryota"/>
</dbReference>
<dbReference type="EMBL" id="LATX01002471">
    <property type="protein sequence ID" value="KTB28509.1"/>
    <property type="molecule type" value="Genomic_DNA"/>
</dbReference>
<evidence type="ECO:0008006" key="4">
    <source>
        <dbReference type="Google" id="ProtNLM"/>
    </source>
</evidence>
<keyword evidence="1" id="KW-0175">Coiled coil</keyword>
<name>A0A0W0EWR6_MONRR</name>
<sequence>MADGHAQVSAELGIHELDFTMIPESPYSRNFGTNYAPSPQQVQEIKQILREPEEKLRALEEEITQLQAQRGDLQSFIDNHRSLLSPIRRVHSDILREIFVQCLPEDHLPVRSLREAPLLLTGICRSWHEIVVNTPRLWNRIHVSLPFPLIPPITESFRSLMRLRTGGIKLWLDRAGGLPLSLSFHATMPPQMTVSTREGWNEQSLNDLQTLYLDFTRCLLTYSARWGSVSLIVPHCVREFLETYKFGSLDLLKSFRSALPGRPFRSQENTQVHPWHGIFKRAHSLRVLHLNEPHSDIPIPWGNLTELSLSVPPEFITASEAARLLSLCTSLHWCTLQIRLGFTSHVAPPTSSPVVLPYLHSANFSFLAFPHASPWQVNAPSTTSQMESVNLVFDAITAPVLKHLSLKVFPAAPAPPPTDTSPFVSFVERSGCALSSLVVNLPTMEDSLTSLLNSTPSLSAFTMYVESRNRSLVDPTATGFIDLVGALTSDATHTDVLCPLLEEITLVHCVSEDAEPLLELAEARCRPSDDPDDVRLKKMFVSFGTFLNGAEYISRRLQMFRDRGMVVRWSSPLDKRGQLQDDSPLCGFSRPPGIATHDRIVVSEGITWNFGRKPSEHLY</sequence>
<feature type="coiled-coil region" evidence="1">
    <location>
        <begin position="42"/>
        <end position="76"/>
    </location>
</feature>
<evidence type="ECO:0000313" key="3">
    <source>
        <dbReference type="Proteomes" id="UP000054988"/>
    </source>
</evidence>
<accession>A0A0W0EWR6</accession>
<evidence type="ECO:0000313" key="2">
    <source>
        <dbReference type="EMBL" id="KTB28509.1"/>
    </source>
</evidence>
<protein>
    <recommendedName>
        <fullName evidence="4">F-box domain-containing protein</fullName>
    </recommendedName>
</protein>